<evidence type="ECO:0000256" key="1">
    <source>
        <dbReference type="SAM" id="MobiDB-lite"/>
    </source>
</evidence>
<dbReference type="Proteomes" id="UP000242770">
    <property type="component" value="Unassembled WGS sequence"/>
</dbReference>
<evidence type="ECO:0000313" key="2">
    <source>
        <dbReference type="EMBL" id="CDW97628.1"/>
    </source>
</evidence>
<keyword evidence="3" id="KW-1185">Reference proteome</keyword>
<feature type="region of interest" description="Disordered" evidence="1">
    <location>
        <begin position="1"/>
        <end position="22"/>
    </location>
</feature>
<reference evidence="3" key="1">
    <citation type="submission" date="2014-06" db="EMBL/GenBank/DDBJ databases">
        <authorList>
            <person name="Berkman P.J."/>
        </authorList>
    </citation>
    <scope>NUCLEOTIDE SEQUENCE [LARGE SCALE GENOMIC DNA]</scope>
</reference>
<proteinExistence type="predicted"/>
<sequence>MQLPSATPISGRASAPKAHIPKRMEQRLLVHFRQRDAHINPPVSSAPDLPVNDWLCTISIAN</sequence>
<dbReference type="EMBL" id="CCFA01002026">
    <property type="protein sequence ID" value="CDW97628.1"/>
    <property type="molecule type" value="Genomic_DNA"/>
</dbReference>
<accession>A0A0F7SAE1</accession>
<gene>
    <name evidence="2" type="primary">SSCI35960.1</name>
</gene>
<protein>
    <submittedName>
        <fullName evidence="2">Uncharacterized protein</fullName>
    </submittedName>
</protein>
<name>A0A0F7SAE1_9BASI</name>
<dbReference type="AlphaFoldDB" id="A0A0F7SAE1"/>
<organism evidence="2 3">
    <name type="scientific">Sporisorium scitamineum</name>
    <dbReference type="NCBI Taxonomy" id="49012"/>
    <lineage>
        <taxon>Eukaryota</taxon>
        <taxon>Fungi</taxon>
        <taxon>Dikarya</taxon>
        <taxon>Basidiomycota</taxon>
        <taxon>Ustilaginomycotina</taxon>
        <taxon>Ustilaginomycetes</taxon>
        <taxon>Ustilaginales</taxon>
        <taxon>Ustilaginaceae</taxon>
        <taxon>Sporisorium</taxon>
    </lineage>
</organism>
<evidence type="ECO:0000313" key="3">
    <source>
        <dbReference type="Proteomes" id="UP000242770"/>
    </source>
</evidence>